<evidence type="ECO:0000256" key="6">
    <source>
        <dbReference type="ARBA" id="ARBA00023136"/>
    </source>
</evidence>
<dbReference type="Pfam" id="PF04464">
    <property type="entry name" value="Glyphos_transf"/>
    <property type="match status" value="1"/>
</dbReference>
<dbReference type="InterPro" id="IPR051612">
    <property type="entry name" value="Teichoic_Acid_Biosynth"/>
</dbReference>
<name>A0A3N2CZR2_9ACTN</name>
<dbReference type="PANTHER" id="PTHR37316:SF3">
    <property type="entry name" value="TEICHOIC ACID GLYCEROL-PHOSPHATE TRANSFERASE"/>
    <property type="match status" value="1"/>
</dbReference>
<comment type="caution">
    <text evidence="7">The sequence shown here is derived from an EMBL/GenBank/DDBJ whole genome shotgun (WGS) entry which is preliminary data.</text>
</comment>
<evidence type="ECO:0000256" key="2">
    <source>
        <dbReference type="ARBA" id="ARBA00010488"/>
    </source>
</evidence>
<dbReference type="InterPro" id="IPR007554">
    <property type="entry name" value="Glycerophosphate_synth"/>
</dbReference>
<keyword evidence="5" id="KW-0777">Teichoic acid biosynthesis</keyword>
<evidence type="ECO:0000313" key="7">
    <source>
        <dbReference type="EMBL" id="ROR93022.1"/>
    </source>
</evidence>
<reference evidence="7 8" key="1">
    <citation type="submission" date="2018-11" db="EMBL/GenBank/DDBJ databases">
        <title>Sequencing the genomes of 1000 actinobacteria strains.</title>
        <authorList>
            <person name="Klenk H.-P."/>
        </authorList>
    </citation>
    <scope>NUCLEOTIDE SEQUENCE [LARGE SCALE GENOMIC DNA]</scope>
    <source>
        <strain evidence="7 8">DSM 12652</strain>
    </source>
</reference>
<dbReference type="RefSeq" id="WP_211332606.1">
    <property type="nucleotide sequence ID" value="NZ_RKHO01000001.1"/>
</dbReference>
<dbReference type="EMBL" id="RKHO01000001">
    <property type="protein sequence ID" value="ROR93022.1"/>
    <property type="molecule type" value="Genomic_DNA"/>
</dbReference>
<evidence type="ECO:0000256" key="1">
    <source>
        <dbReference type="ARBA" id="ARBA00004202"/>
    </source>
</evidence>
<keyword evidence="6" id="KW-0472">Membrane</keyword>
<proteinExistence type="inferred from homology"/>
<dbReference type="GO" id="GO:0047355">
    <property type="term" value="F:CDP-glycerol glycerophosphotransferase activity"/>
    <property type="evidence" value="ECO:0007669"/>
    <property type="project" value="InterPro"/>
</dbReference>
<comment type="similarity">
    <text evidence="2">Belongs to the CDP-glycerol glycerophosphotransferase family.</text>
</comment>
<dbReference type="GO" id="GO:0005886">
    <property type="term" value="C:plasma membrane"/>
    <property type="evidence" value="ECO:0007669"/>
    <property type="project" value="UniProtKB-SubCell"/>
</dbReference>
<gene>
    <name evidence="7" type="ORF">EDD33_3927</name>
</gene>
<sequence>MNSPTTIVWSSFDGRFSDSPRALYERLRAERDDLHHVWLVRDELRHTFPTDVTLVTSRTPEAARALESADLVFASSHIEVEWEKKPGATYVQTWHGTPLKTVHWDVLWAPEGKLEQLDRDVQRWDLLLSPNPHATRFLTQAFRWEGELLESGYPRNDVLSAPRHDARRAEVRDALGIDPGTTVVLYAPTWRDAEGYDTSLDVPVRLELDRFGEALGEDHVLLLRAHNMVAGRWHVDDHDWLRDVSLTPPDVADLYCAADVMVTDYSSTMFDWAVTGRPLLYLASDLEQYGSVTRGFYLDLWPDAPGPVLRSTEELLDALRDLPGLEQEYAERYAAFRERFTPHEDGHATDRVLRHLGLLG</sequence>
<dbReference type="InterPro" id="IPR043149">
    <property type="entry name" value="TagF_N"/>
</dbReference>
<evidence type="ECO:0000256" key="5">
    <source>
        <dbReference type="ARBA" id="ARBA00022944"/>
    </source>
</evidence>
<protein>
    <submittedName>
        <fullName evidence="7">CDP-glycerol glycerophosphotransferase</fullName>
    </submittedName>
</protein>
<keyword evidence="3" id="KW-1003">Cell membrane</keyword>
<evidence type="ECO:0000256" key="3">
    <source>
        <dbReference type="ARBA" id="ARBA00022475"/>
    </source>
</evidence>
<comment type="subcellular location">
    <subcellularLocation>
        <location evidence="1">Cell membrane</location>
        <topology evidence="1">Peripheral membrane protein</topology>
    </subcellularLocation>
</comment>
<evidence type="ECO:0000256" key="4">
    <source>
        <dbReference type="ARBA" id="ARBA00022679"/>
    </source>
</evidence>
<dbReference type="InterPro" id="IPR043148">
    <property type="entry name" value="TagF_C"/>
</dbReference>
<keyword evidence="4 7" id="KW-0808">Transferase</keyword>
<organism evidence="7 8">
    <name type="scientific">Nocardioides aurantiacus</name>
    <dbReference type="NCBI Taxonomy" id="86796"/>
    <lineage>
        <taxon>Bacteria</taxon>
        <taxon>Bacillati</taxon>
        <taxon>Actinomycetota</taxon>
        <taxon>Actinomycetes</taxon>
        <taxon>Propionibacteriales</taxon>
        <taxon>Nocardioidaceae</taxon>
        <taxon>Nocardioides</taxon>
    </lineage>
</organism>
<dbReference type="GO" id="GO:0019350">
    <property type="term" value="P:teichoic acid biosynthetic process"/>
    <property type="evidence" value="ECO:0007669"/>
    <property type="project" value="UniProtKB-KW"/>
</dbReference>
<dbReference type="SUPFAM" id="SSF53756">
    <property type="entry name" value="UDP-Glycosyltransferase/glycogen phosphorylase"/>
    <property type="match status" value="1"/>
</dbReference>
<dbReference type="Gene3D" id="3.40.50.11820">
    <property type="match status" value="1"/>
</dbReference>
<dbReference type="Proteomes" id="UP000281738">
    <property type="component" value="Unassembled WGS sequence"/>
</dbReference>
<keyword evidence="8" id="KW-1185">Reference proteome</keyword>
<dbReference type="Gene3D" id="3.40.50.12580">
    <property type="match status" value="1"/>
</dbReference>
<dbReference type="AlphaFoldDB" id="A0A3N2CZR2"/>
<dbReference type="PANTHER" id="PTHR37316">
    <property type="entry name" value="TEICHOIC ACID GLYCEROL-PHOSPHATE PRIMASE"/>
    <property type="match status" value="1"/>
</dbReference>
<evidence type="ECO:0000313" key="8">
    <source>
        <dbReference type="Proteomes" id="UP000281738"/>
    </source>
</evidence>
<accession>A0A3N2CZR2</accession>